<name>A0ABM1RVQ2_LIMPO</name>
<gene>
    <name evidence="3" type="primary">LOC111083310</name>
</gene>
<keyword evidence="2" id="KW-1185">Reference proteome</keyword>
<sequence length="301" mass="34093">MKRFFTKKKKSEAEGWKTRKLEAEEAKKSSKFFMHIFEKPGISSLTRSMESPAPATNLLESKGGSSTNASPTDEKVKSYKSEYNEVKSKAVKESVDMSGGEDDGGGGGDIEFIDEILFDDSEPSELYGVEEPRTVIPEVIEQHDIGLLKLDTNAGKAILPDTLRIEIIKLGSKYFQNSEGPFLPTNNHSMNKTWFKRKLGNGHGEEVTHSWLVYSPSKKSAFYICFLLYSQSDHQPSLEQESGFNQWEAHERISVHENAKNHWECFTQWKEMERNLAVNKGLIDVELQSQIEKESRNGVMS</sequence>
<dbReference type="RefSeq" id="XP_022235457.1">
    <property type="nucleotide sequence ID" value="XM_022379749.1"/>
</dbReference>
<evidence type="ECO:0000313" key="2">
    <source>
        <dbReference type="Proteomes" id="UP000694941"/>
    </source>
</evidence>
<protein>
    <submittedName>
        <fullName evidence="3">Uncharacterized protein LOC111083310</fullName>
    </submittedName>
</protein>
<feature type="region of interest" description="Disordered" evidence="1">
    <location>
        <begin position="43"/>
        <end position="76"/>
    </location>
</feature>
<evidence type="ECO:0000313" key="3">
    <source>
        <dbReference type="RefSeq" id="XP_022235457.1"/>
    </source>
</evidence>
<proteinExistence type="predicted"/>
<dbReference type="Proteomes" id="UP000694941">
    <property type="component" value="Unplaced"/>
</dbReference>
<dbReference type="GeneID" id="111083310"/>
<reference evidence="3" key="1">
    <citation type="submission" date="2025-08" db="UniProtKB">
        <authorList>
            <consortium name="RefSeq"/>
        </authorList>
    </citation>
    <scope>IDENTIFICATION</scope>
    <source>
        <tissue evidence="3">Muscle</tissue>
    </source>
</reference>
<organism evidence="2 3">
    <name type="scientific">Limulus polyphemus</name>
    <name type="common">Atlantic horseshoe crab</name>
    <dbReference type="NCBI Taxonomy" id="6850"/>
    <lineage>
        <taxon>Eukaryota</taxon>
        <taxon>Metazoa</taxon>
        <taxon>Ecdysozoa</taxon>
        <taxon>Arthropoda</taxon>
        <taxon>Chelicerata</taxon>
        <taxon>Merostomata</taxon>
        <taxon>Xiphosura</taxon>
        <taxon>Limulidae</taxon>
        <taxon>Limulus</taxon>
    </lineage>
</organism>
<evidence type="ECO:0000256" key="1">
    <source>
        <dbReference type="SAM" id="MobiDB-lite"/>
    </source>
</evidence>
<accession>A0ABM1RVQ2</accession>